<dbReference type="Gene3D" id="1.10.260.40">
    <property type="entry name" value="lambda repressor-like DNA-binding domains"/>
    <property type="match status" value="1"/>
</dbReference>
<evidence type="ECO:0000313" key="3">
    <source>
        <dbReference type="Proteomes" id="UP000640786"/>
    </source>
</evidence>
<protein>
    <submittedName>
        <fullName evidence="2">Tetratricopeptide repeat protein</fullName>
    </submittedName>
</protein>
<dbReference type="PROSITE" id="PS50943">
    <property type="entry name" value="HTH_CROC1"/>
    <property type="match status" value="1"/>
</dbReference>
<dbReference type="Pfam" id="PF13424">
    <property type="entry name" value="TPR_12"/>
    <property type="match status" value="1"/>
</dbReference>
<feature type="domain" description="HTH cro/C1-type" evidence="1">
    <location>
        <begin position="8"/>
        <end position="61"/>
    </location>
</feature>
<dbReference type="EMBL" id="JACSQO010000004">
    <property type="protein sequence ID" value="MBD7944400.1"/>
    <property type="molecule type" value="Genomic_DNA"/>
</dbReference>
<organism evidence="2 3">
    <name type="scientific">Psychrobacillus faecigallinarum</name>
    <dbReference type="NCBI Taxonomy" id="2762235"/>
    <lineage>
        <taxon>Bacteria</taxon>
        <taxon>Bacillati</taxon>
        <taxon>Bacillota</taxon>
        <taxon>Bacilli</taxon>
        <taxon>Bacillales</taxon>
        <taxon>Bacillaceae</taxon>
        <taxon>Psychrobacillus</taxon>
    </lineage>
</organism>
<accession>A0ABR8R9C1</accession>
<dbReference type="InterPro" id="IPR053163">
    <property type="entry name" value="HTH-type_regulator_Rgg"/>
</dbReference>
<dbReference type="Proteomes" id="UP000640786">
    <property type="component" value="Unassembled WGS sequence"/>
</dbReference>
<dbReference type="SUPFAM" id="SSF47413">
    <property type="entry name" value="lambda repressor-like DNA-binding domains"/>
    <property type="match status" value="1"/>
</dbReference>
<dbReference type="SUPFAM" id="SSF48452">
    <property type="entry name" value="TPR-like"/>
    <property type="match status" value="1"/>
</dbReference>
<dbReference type="PANTHER" id="PTHR37038:SF14">
    <property type="entry name" value="TRANSCRIPTIONAL ACTIVATOR"/>
    <property type="match status" value="1"/>
</dbReference>
<dbReference type="PANTHER" id="PTHR37038">
    <property type="entry name" value="TRANSCRIPTIONAL REGULATOR-RELATED"/>
    <property type="match status" value="1"/>
</dbReference>
<sequence length="435" mass="51800">MSSIGLIIKQERLNRNIKQTVLAKGICSTSYLSKIENNSTMPSKEVMEPLLDRLNLMLEEISQEEENNIINNLYELYKSSILTRDKERLKVCIQQYTARKVNFSMLKNFYSYNLYMFRLMLVVDEEVLQVYPYYQVLIKMEDDFDEKQKFLLNLNLGLYNYLIGEYYAALERLEQALKLLNNNSFEEWELADFHNAISLTYFKCNEYFNAINHSSKSLKYYKDNLLFERAIDSYIVTGMAYKNMKNYVEAEKNYNLAKKLAKDYRLTQYKGMLYQNLGSLQAIQENHEKAIEYYKHSLENKEGPHQVEGYMITTLSIIKEYSKQKDHLRVLSWCEAGLSKLDEIKDNQTMATLSYIHHFHIYKAFHSCSEDFEAIIKKGINYFEKVHDDRHVQKYSILLADYYYRNSRFKAANIFYQKANEILFRQKSISKWEDL</sequence>
<name>A0ABR8R9C1_9BACI</name>
<dbReference type="Pfam" id="PF01381">
    <property type="entry name" value="HTH_3"/>
    <property type="match status" value="1"/>
</dbReference>
<dbReference type="InterPro" id="IPR010982">
    <property type="entry name" value="Lambda_DNA-bd_dom_sf"/>
</dbReference>
<dbReference type="CDD" id="cd00093">
    <property type="entry name" value="HTH_XRE"/>
    <property type="match status" value="1"/>
</dbReference>
<dbReference type="RefSeq" id="WP_144536534.1">
    <property type="nucleotide sequence ID" value="NZ_JACSQO010000004.1"/>
</dbReference>
<dbReference type="InterPro" id="IPR001387">
    <property type="entry name" value="Cro/C1-type_HTH"/>
</dbReference>
<evidence type="ECO:0000313" key="2">
    <source>
        <dbReference type="EMBL" id="MBD7944400.1"/>
    </source>
</evidence>
<dbReference type="SMART" id="SM00530">
    <property type="entry name" value="HTH_XRE"/>
    <property type="match status" value="1"/>
</dbReference>
<keyword evidence="3" id="KW-1185">Reference proteome</keyword>
<dbReference type="SMART" id="SM00028">
    <property type="entry name" value="TPR"/>
    <property type="match status" value="4"/>
</dbReference>
<dbReference type="Gene3D" id="1.25.40.10">
    <property type="entry name" value="Tetratricopeptide repeat domain"/>
    <property type="match status" value="1"/>
</dbReference>
<gene>
    <name evidence="2" type="ORF">H9650_09765</name>
</gene>
<dbReference type="InterPro" id="IPR019734">
    <property type="entry name" value="TPR_rpt"/>
</dbReference>
<dbReference type="InterPro" id="IPR011990">
    <property type="entry name" value="TPR-like_helical_dom_sf"/>
</dbReference>
<proteinExistence type="predicted"/>
<reference evidence="2 3" key="1">
    <citation type="submission" date="2020-08" db="EMBL/GenBank/DDBJ databases">
        <title>A Genomic Blueprint of the Chicken Gut Microbiome.</title>
        <authorList>
            <person name="Gilroy R."/>
            <person name="Ravi A."/>
            <person name="Getino M."/>
            <person name="Pursley I."/>
            <person name="Horton D.L."/>
            <person name="Alikhan N.-F."/>
            <person name="Baker D."/>
            <person name="Gharbi K."/>
            <person name="Hall N."/>
            <person name="Watson M."/>
            <person name="Adriaenssens E.M."/>
            <person name="Foster-Nyarko E."/>
            <person name="Jarju S."/>
            <person name="Secka A."/>
            <person name="Antonio M."/>
            <person name="Oren A."/>
            <person name="Chaudhuri R."/>
            <person name="La Ragione R.M."/>
            <person name="Hildebrand F."/>
            <person name="Pallen M.J."/>
        </authorList>
    </citation>
    <scope>NUCLEOTIDE SEQUENCE [LARGE SCALE GENOMIC DNA]</scope>
    <source>
        <strain evidence="2 3">Sa2BUA9</strain>
    </source>
</reference>
<comment type="caution">
    <text evidence="2">The sequence shown here is derived from an EMBL/GenBank/DDBJ whole genome shotgun (WGS) entry which is preliminary data.</text>
</comment>
<evidence type="ECO:0000259" key="1">
    <source>
        <dbReference type="PROSITE" id="PS50943"/>
    </source>
</evidence>